<gene>
    <name evidence="3" type="ordered locus">Exig_2752</name>
</gene>
<dbReference type="Proteomes" id="UP000001681">
    <property type="component" value="Chromosome"/>
</dbReference>
<dbReference type="AlphaFoldDB" id="B1YEN1"/>
<reference evidence="3 4" key="1">
    <citation type="journal article" date="2006" name="Extremophiles">
        <title>Characterization of Exiguobacterium isolates from the Siberian permafrost. Description of Exiguobacterium sibiricum sp. nov.</title>
        <authorList>
            <person name="Rodrigues D.F."/>
            <person name="Goris J."/>
            <person name="Vishnivetskaya T."/>
            <person name="Gilichinsky D."/>
            <person name="Thomashow M.F."/>
            <person name="Tiedje J.M."/>
        </authorList>
    </citation>
    <scope>NUCLEOTIDE SEQUENCE [LARGE SCALE GENOMIC DNA]</scope>
    <source>
        <strain evidence="4">DSM 17290 / CIP 109462 / JCM 13490 / 255-15</strain>
    </source>
</reference>
<feature type="region of interest" description="Disordered" evidence="1">
    <location>
        <begin position="24"/>
        <end position="50"/>
    </location>
</feature>
<proteinExistence type="predicted"/>
<keyword evidence="2" id="KW-0732">Signal</keyword>
<feature type="chain" id="PRO_5039002064" description="Lipoprotein" evidence="2">
    <location>
        <begin position="20"/>
        <end position="165"/>
    </location>
</feature>
<sequence>MPKKPGWMIMTLSATLALGACGQTEQKTDSHANHEAHETHTSADQLEQTTSPGVAPAFLKETDSSIQTIYLSVAKHRDLLEKMPCYCGCGESAGHTSNYDCFIADQTADGKTTWTTHGITCGTCLDIAAQSIVAYQQGTPFKKIRSDIDAAYAKTGAKPTPTPAL</sequence>
<reference evidence="4" key="3">
    <citation type="submission" date="2008-04" db="EMBL/GenBank/DDBJ databases">
        <title>Complete sequence of chromosome of Exiguobacterium sibiricum 255-15.</title>
        <authorList>
            <consortium name="US DOE Joint Genome Institute"/>
            <person name="Copeland A."/>
            <person name="Lucas S."/>
            <person name="Lapidus A."/>
            <person name="Glavina del Rio T."/>
            <person name="Dalin E."/>
            <person name="Tice H."/>
            <person name="Bruce D."/>
            <person name="Goodwin L."/>
            <person name="Pitluck S."/>
            <person name="Kiss H."/>
            <person name="Chertkov O."/>
            <person name="Monk C."/>
            <person name="Brettin T."/>
            <person name="Detter J.C."/>
            <person name="Han C."/>
            <person name="Kuske C.R."/>
            <person name="Schmutz J."/>
            <person name="Larimer F."/>
            <person name="Land M."/>
            <person name="Hauser L."/>
            <person name="Kyrpides N."/>
            <person name="Mikhailova N."/>
            <person name="Vishnivetskaya T."/>
            <person name="Rodrigues D.F."/>
            <person name="Gilichinsky D."/>
            <person name="Tiedje J."/>
            <person name="Richardson P."/>
        </authorList>
    </citation>
    <scope>NUCLEOTIDE SEQUENCE [LARGE SCALE GENOMIC DNA]</scope>
    <source>
        <strain evidence="4">DSM 17290 / CIP 109462 / JCM 13490 / 255-15</strain>
    </source>
</reference>
<evidence type="ECO:0008006" key="5">
    <source>
        <dbReference type="Google" id="ProtNLM"/>
    </source>
</evidence>
<reference evidence="3 4" key="2">
    <citation type="journal article" date="2008" name="BMC Genomics">
        <title>Architecture of thermal adaptation in an Exiguobacterium sibiricum strain isolated from 3 million year old permafrost: a genome and transcriptome approach.</title>
        <authorList>
            <person name="Rodrigues D.F."/>
            <person name="Ivanova N."/>
            <person name="He Z."/>
            <person name="Huebner M."/>
            <person name="Zhou J."/>
            <person name="Tiedje J.M."/>
        </authorList>
    </citation>
    <scope>NUCLEOTIDE SEQUENCE [LARGE SCALE GENOMIC DNA]</scope>
    <source>
        <strain evidence="4">DSM 17290 / CIP 109462 / JCM 13490 / 255-15</strain>
    </source>
</reference>
<dbReference type="HOGENOM" id="CLU_141470_0_0_9"/>
<dbReference type="InterPro" id="IPR025673">
    <property type="entry name" value="PCYCGC"/>
</dbReference>
<evidence type="ECO:0000256" key="1">
    <source>
        <dbReference type="SAM" id="MobiDB-lite"/>
    </source>
</evidence>
<dbReference type="KEGG" id="esi:Exig_2752"/>
<dbReference type="STRING" id="262543.Exig_2752"/>
<dbReference type="PROSITE" id="PS51257">
    <property type="entry name" value="PROKAR_LIPOPROTEIN"/>
    <property type="match status" value="1"/>
</dbReference>
<organism evidence="3 4">
    <name type="scientific">Exiguobacterium sibiricum (strain DSM 17290 / CCUG 55495 / CIP 109462 / JCM 13490 / 255-15)</name>
    <dbReference type="NCBI Taxonomy" id="262543"/>
    <lineage>
        <taxon>Bacteria</taxon>
        <taxon>Bacillati</taxon>
        <taxon>Bacillota</taxon>
        <taxon>Bacilli</taxon>
        <taxon>Bacillales</taxon>
        <taxon>Bacillales Family XII. Incertae Sedis</taxon>
        <taxon>Exiguobacterium</taxon>
    </lineage>
</organism>
<evidence type="ECO:0000256" key="2">
    <source>
        <dbReference type="SAM" id="SignalP"/>
    </source>
</evidence>
<accession>B1YEN1</accession>
<evidence type="ECO:0000313" key="3">
    <source>
        <dbReference type="EMBL" id="ACB62199.1"/>
    </source>
</evidence>
<dbReference type="RefSeq" id="WP_012371615.1">
    <property type="nucleotide sequence ID" value="NC_010556.1"/>
</dbReference>
<protein>
    <recommendedName>
        <fullName evidence="5">Lipoprotein</fullName>
    </recommendedName>
</protein>
<feature type="compositionally biased region" description="Basic and acidic residues" evidence="1">
    <location>
        <begin position="26"/>
        <end position="41"/>
    </location>
</feature>
<dbReference type="Pfam" id="PF13798">
    <property type="entry name" value="PCYCGC"/>
    <property type="match status" value="1"/>
</dbReference>
<name>B1YEN1_EXIS2</name>
<dbReference type="EMBL" id="CP001022">
    <property type="protein sequence ID" value="ACB62199.1"/>
    <property type="molecule type" value="Genomic_DNA"/>
</dbReference>
<feature type="signal peptide" evidence="2">
    <location>
        <begin position="1"/>
        <end position="19"/>
    </location>
</feature>
<evidence type="ECO:0000313" key="4">
    <source>
        <dbReference type="Proteomes" id="UP000001681"/>
    </source>
</evidence>
<keyword evidence="4" id="KW-1185">Reference proteome</keyword>
<dbReference type="eggNOG" id="ENOG502ZVWF">
    <property type="taxonomic scope" value="Bacteria"/>
</dbReference>